<evidence type="ECO:0000313" key="5">
    <source>
        <dbReference type="EMBL" id="MDG0815467.1"/>
    </source>
</evidence>
<dbReference type="RefSeq" id="WP_277576942.1">
    <property type="nucleotide sequence ID" value="NZ_JANRMI010000001.1"/>
</dbReference>
<dbReference type="EMBL" id="JANRMI010000001">
    <property type="protein sequence ID" value="MDG0815467.1"/>
    <property type="molecule type" value="Genomic_DNA"/>
</dbReference>
<dbReference type="InterPro" id="IPR017911">
    <property type="entry name" value="MacB-like_ATP-bd"/>
</dbReference>
<dbReference type="InterPro" id="IPR027417">
    <property type="entry name" value="P-loop_NTPase"/>
</dbReference>
<reference evidence="5" key="1">
    <citation type="submission" date="2022-08" db="EMBL/GenBank/DDBJ databases">
        <title>Novel Bdellovibrio Species Isolated from Svalbard: Designation Bdellovibrio svalbardensis.</title>
        <authorList>
            <person name="Mitchell R.J."/>
            <person name="Choi S.Y."/>
        </authorList>
    </citation>
    <scope>NUCLEOTIDE SEQUENCE</scope>
    <source>
        <strain evidence="5">PAP01</strain>
    </source>
</reference>
<keyword evidence="6" id="KW-1185">Reference proteome</keyword>
<accession>A0ABT6DF52</accession>
<dbReference type="CDD" id="cd03255">
    <property type="entry name" value="ABC_MJ0796_LolCDE_FtsE"/>
    <property type="match status" value="1"/>
</dbReference>
<comment type="caution">
    <text evidence="5">The sequence shown here is derived from an EMBL/GenBank/DDBJ whole genome shotgun (WGS) entry which is preliminary data.</text>
</comment>
<dbReference type="InterPro" id="IPR003439">
    <property type="entry name" value="ABC_transporter-like_ATP-bd"/>
</dbReference>
<dbReference type="InterPro" id="IPR017871">
    <property type="entry name" value="ABC_transporter-like_CS"/>
</dbReference>
<dbReference type="GO" id="GO:0005524">
    <property type="term" value="F:ATP binding"/>
    <property type="evidence" value="ECO:0007669"/>
    <property type="project" value="UniProtKB-KW"/>
</dbReference>
<name>A0ABT6DF52_9BACT</name>
<dbReference type="Proteomes" id="UP001152321">
    <property type="component" value="Unassembled WGS sequence"/>
</dbReference>
<feature type="domain" description="ABC transporter" evidence="4">
    <location>
        <begin position="7"/>
        <end position="228"/>
    </location>
</feature>
<keyword evidence="3 5" id="KW-0067">ATP-binding</keyword>
<evidence type="ECO:0000256" key="2">
    <source>
        <dbReference type="ARBA" id="ARBA00022741"/>
    </source>
</evidence>
<keyword evidence="2" id="KW-0547">Nucleotide-binding</keyword>
<dbReference type="InterPro" id="IPR015854">
    <property type="entry name" value="ABC_transpr_LolD-like"/>
</dbReference>
<dbReference type="PANTHER" id="PTHR24220">
    <property type="entry name" value="IMPORT ATP-BINDING PROTEIN"/>
    <property type="match status" value="1"/>
</dbReference>
<dbReference type="SUPFAM" id="SSF52540">
    <property type="entry name" value="P-loop containing nucleoside triphosphate hydrolases"/>
    <property type="match status" value="1"/>
</dbReference>
<sequence length="228" mass="25689">MNSQPIVKVQQVVKTYQLGETEVKALRGLNLTLFKGEFTALIGASGSGKSTLLNLIGCLDEPDQGVVEIEGHDISKMSEQEKSHLRNRRVGFIFQSFNLIPVLSIFENIELPLIVQHELSAEERKRRVEQAIQDVGLEKFRDYFPNKLSGGQRQRVAIARALVTEPALILADEPTANLDSDTAHKIIDLLKEINQRRHVTFFFCTHDEKLMGRVGRVVRISDGQIETE</sequence>
<evidence type="ECO:0000259" key="4">
    <source>
        <dbReference type="PROSITE" id="PS50893"/>
    </source>
</evidence>
<protein>
    <submittedName>
        <fullName evidence="5">ABC transporter ATP-binding protein</fullName>
    </submittedName>
</protein>
<evidence type="ECO:0000313" key="6">
    <source>
        <dbReference type="Proteomes" id="UP001152321"/>
    </source>
</evidence>
<dbReference type="SMART" id="SM00382">
    <property type="entry name" value="AAA"/>
    <property type="match status" value="1"/>
</dbReference>
<keyword evidence="1" id="KW-0813">Transport</keyword>
<gene>
    <name evidence="5" type="ORF">NWE73_03770</name>
</gene>
<proteinExistence type="predicted"/>
<organism evidence="5 6">
    <name type="scientific">Bdellovibrio svalbardensis</name>
    <dbReference type="NCBI Taxonomy" id="2972972"/>
    <lineage>
        <taxon>Bacteria</taxon>
        <taxon>Pseudomonadati</taxon>
        <taxon>Bdellovibrionota</taxon>
        <taxon>Bdellovibrionia</taxon>
        <taxon>Bdellovibrionales</taxon>
        <taxon>Pseudobdellovibrionaceae</taxon>
        <taxon>Bdellovibrio</taxon>
    </lineage>
</organism>
<evidence type="ECO:0000256" key="1">
    <source>
        <dbReference type="ARBA" id="ARBA00022448"/>
    </source>
</evidence>
<dbReference type="Pfam" id="PF00005">
    <property type="entry name" value="ABC_tran"/>
    <property type="match status" value="1"/>
</dbReference>
<dbReference type="PROSITE" id="PS50893">
    <property type="entry name" value="ABC_TRANSPORTER_2"/>
    <property type="match status" value="1"/>
</dbReference>
<dbReference type="InterPro" id="IPR003593">
    <property type="entry name" value="AAA+_ATPase"/>
</dbReference>
<dbReference type="Gene3D" id="3.40.50.300">
    <property type="entry name" value="P-loop containing nucleotide triphosphate hydrolases"/>
    <property type="match status" value="1"/>
</dbReference>
<evidence type="ECO:0000256" key="3">
    <source>
        <dbReference type="ARBA" id="ARBA00022840"/>
    </source>
</evidence>
<dbReference type="PROSITE" id="PS00211">
    <property type="entry name" value="ABC_TRANSPORTER_1"/>
    <property type="match status" value="1"/>
</dbReference>